<dbReference type="Proteomes" id="UP000254331">
    <property type="component" value="Unassembled WGS sequence"/>
</dbReference>
<dbReference type="AlphaFoldDB" id="A0A379F7T4"/>
<comment type="subcellular location">
    <subcellularLocation>
        <location evidence="1">Cell membrane</location>
        <topology evidence="1">Multi-pass membrane protein</topology>
    </subcellularLocation>
</comment>
<feature type="transmembrane region" description="Helical" evidence="6">
    <location>
        <begin position="274"/>
        <end position="292"/>
    </location>
</feature>
<feature type="domain" description="Major facilitator superfamily (MFS) profile" evidence="7">
    <location>
        <begin position="1"/>
        <end position="385"/>
    </location>
</feature>
<feature type="transmembrane region" description="Helical" evidence="6">
    <location>
        <begin position="199"/>
        <end position="221"/>
    </location>
</feature>
<evidence type="ECO:0000259" key="7">
    <source>
        <dbReference type="PROSITE" id="PS50850"/>
    </source>
</evidence>
<dbReference type="PANTHER" id="PTHR23513">
    <property type="entry name" value="INTEGRAL MEMBRANE EFFLUX PROTEIN-RELATED"/>
    <property type="match status" value="1"/>
</dbReference>
<evidence type="ECO:0000256" key="1">
    <source>
        <dbReference type="ARBA" id="ARBA00004651"/>
    </source>
</evidence>
<dbReference type="GO" id="GO:0022857">
    <property type="term" value="F:transmembrane transporter activity"/>
    <property type="evidence" value="ECO:0007669"/>
    <property type="project" value="InterPro"/>
</dbReference>
<evidence type="ECO:0000256" key="4">
    <source>
        <dbReference type="ARBA" id="ARBA00022989"/>
    </source>
</evidence>
<evidence type="ECO:0000313" key="9">
    <source>
        <dbReference type="Proteomes" id="UP000254331"/>
    </source>
</evidence>
<dbReference type="RefSeq" id="WP_115370511.1">
    <property type="nucleotide sequence ID" value="NZ_UGTW01000001.1"/>
</dbReference>
<name>A0A379F7T4_PROVU</name>
<keyword evidence="4 6" id="KW-1133">Transmembrane helix</keyword>
<dbReference type="PANTHER" id="PTHR23513:SF6">
    <property type="entry name" value="MAJOR FACILITATOR SUPERFAMILY ASSOCIATED DOMAIN-CONTAINING PROTEIN"/>
    <property type="match status" value="1"/>
</dbReference>
<feature type="transmembrane region" description="Helical" evidence="6">
    <location>
        <begin position="158"/>
        <end position="178"/>
    </location>
</feature>
<dbReference type="InterPro" id="IPR036259">
    <property type="entry name" value="MFS_trans_sf"/>
</dbReference>
<feature type="transmembrane region" description="Helical" evidence="6">
    <location>
        <begin position="298"/>
        <end position="318"/>
    </location>
</feature>
<dbReference type="GO" id="GO:0005886">
    <property type="term" value="C:plasma membrane"/>
    <property type="evidence" value="ECO:0007669"/>
    <property type="project" value="UniProtKB-SubCell"/>
</dbReference>
<gene>
    <name evidence="8" type="ORF">NCTC10376_01552</name>
</gene>
<keyword evidence="2" id="KW-1003">Cell membrane</keyword>
<dbReference type="InterPro" id="IPR011701">
    <property type="entry name" value="MFS"/>
</dbReference>
<sequence>MHTVFFYMLFFVLTADGLMVFLTPVIVYQLTTSIEYVGLTYALWWLPRVFLIPIIGKYIDGLGVRPISIISDVFKITGCLFLLYADFTSEMMIAVSFGLVGSLISIGNSQTLISYEKMIASISNNKEHHINMISRMDFSGMIIGPLIGIFFIDYGYKYLLIIPVIFYFINALFFLFFYKEKKRIHENNSQEIISFNKMILYILSSPIILFSIFIAIGNNMFDGLIESSGTALIDRSMKLPIKYYGFIDIAAGICGVLGTYLYSYLSQCIRRRPLTIISISIIVISSSFLVFFQGSMILFFISYAISIIGKVFSGNILRMLRIEIIPFNQLASVSSLIILLNQLILPIVGGLLFFSTGDVSVVYMLMIVAIAITLISGGLLVMRLKQRVISS</sequence>
<dbReference type="Gene3D" id="1.20.1250.20">
    <property type="entry name" value="MFS general substrate transporter like domains"/>
    <property type="match status" value="1"/>
</dbReference>
<dbReference type="SUPFAM" id="SSF103473">
    <property type="entry name" value="MFS general substrate transporter"/>
    <property type="match status" value="1"/>
</dbReference>
<proteinExistence type="predicted"/>
<feature type="transmembrane region" description="Helical" evidence="6">
    <location>
        <begin position="7"/>
        <end position="30"/>
    </location>
</feature>
<feature type="transmembrane region" description="Helical" evidence="6">
    <location>
        <begin position="241"/>
        <end position="262"/>
    </location>
</feature>
<feature type="transmembrane region" description="Helical" evidence="6">
    <location>
        <begin position="330"/>
        <end position="354"/>
    </location>
</feature>
<accession>A0A379F7T4</accession>
<evidence type="ECO:0000256" key="6">
    <source>
        <dbReference type="SAM" id="Phobius"/>
    </source>
</evidence>
<dbReference type="PROSITE" id="PS50850">
    <property type="entry name" value="MFS"/>
    <property type="match status" value="1"/>
</dbReference>
<feature type="transmembrane region" description="Helical" evidence="6">
    <location>
        <begin position="136"/>
        <end position="152"/>
    </location>
</feature>
<feature type="transmembrane region" description="Helical" evidence="6">
    <location>
        <begin position="360"/>
        <end position="382"/>
    </location>
</feature>
<keyword evidence="3 6" id="KW-0812">Transmembrane</keyword>
<evidence type="ECO:0000256" key="3">
    <source>
        <dbReference type="ARBA" id="ARBA00022692"/>
    </source>
</evidence>
<dbReference type="Pfam" id="PF07690">
    <property type="entry name" value="MFS_1"/>
    <property type="match status" value="1"/>
</dbReference>
<keyword evidence="5 6" id="KW-0472">Membrane</keyword>
<organism evidence="8 9">
    <name type="scientific">Proteus vulgaris</name>
    <dbReference type="NCBI Taxonomy" id="585"/>
    <lineage>
        <taxon>Bacteria</taxon>
        <taxon>Pseudomonadati</taxon>
        <taxon>Pseudomonadota</taxon>
        <taxon>Gammaproteobacteria</taxon>
        <taxon>Enterobacterales</taxon>
        <taxon>Morganellaceae</taxon>
        <taxon>Proteus</taxon>
    </lineage>
</organism>
<dbReference type="EMBL" id="UGTW01000001">
    <property type="protein sequence ID" value="SUC15695.1"/>
    <property type="molecule type" value="Genomic_DNA"/>
</dbReference>
<evidence type="ECO:0000313" key="8">
    <source>
        <dbReference type="EMBL" id="SUC15695.1"/>
    </source>
</evidence>
<reference evidence="8 9" key="1">
    <citation type="submission" date="2018-06" db="EMBL/GenBank/DDBJ databases">
        <authorList>
            <consortium name="Pathogen Informatics"/>
            <person name="Doyle S."/>
        </authorList>
    </citation>
    <scope>NUCLEOTIDE SEQUENCE [LARGE SCALE GENOMIC DNA]</scope>
    <source>
        <strain evidence="8 9">NCTC10376</strain>
    </source>
</reference>
<protein>
    <submittedName>
        <fullName evidence="8">MFS-family transporter</fullName>
    </submittedName>
</protein>
<feature type="transmembrane region" description="Helical" evidence="6">
    <location>
        <begin position="36"/>
        <end position="55"/>
    </location>
</feature>
<evidence type="ECO:0000256" key="5">
    <source>
        <dbReference type="ARBA" id="ARBA00023136"/>
    </source>
</evidence>
<dbReference type="InterPro" id="IPR020846">
    <property type="entry name" value="MFS_dom"/>
</dbReference>
<feature type="transmembrane region" description="Helical" evidence="6">
    <location>
        <begin position="91"/>
        <end position="115"/>
    </location>
</feature>
<evidence type="ECO:0000256" key="2">
    <source>
        <dbReference type="ARBA" id="ARBA00022475"/>
    </source>
</evidence>